<accession>A0ACC2T9A0</accession>
<gene>
    <name evidence="1" type="ORF">DSO57_1000786</name>
</gene>
<evidence type="ECO:0000313" key="2">
    <source>
        <dbReference type="Proteomes" id="UP001165960"/>
    </source>
</evidence>
<dbReference type="Proteomes" id="UP001165960">
    <property type="component" value="Unassembled WGS sequence"/>
</dbReference>
<sequence>MFFKSLYPKIVSSQKSFIALSTLKRFNSIKTLYVGNVPTDVDPINLRAFFEAKAQIISLRMPLTATGAPRGFAFIEVNDENREKILKEFQNAPLKGHTLRLQDSKTKLLDPQAHQLY</sequence>
<proteinExistence type="predicted"/>
<keyword evidence="2" id="KW-1185">Reference proteome</keyword>
<protein>
    <submittedName>
        <fullName evidence="1">Uncharacterized protein</fullName>
    </submittedName>
</protein>
<reference evidence="1" key="1">
    <citation type="submission" date="2022-04" db="EMBL/GenBank/DDBJ databases">
        <title>Genome of the entomopathogenic fungus Entomophthora muscae.</title>
        <authorList>
            <person name="Elya C."/>
            <person name="Lovett B.R."/>
            <person name="Lee E."/>
            <person name="Macias A.M."/>
            <person name="Hajek A.E."/>
            <person name="De Bivort B.L."/>
            <person name="Kasson M.T."/>
            <person name="De Fine Licht H.H."/>
            <person name="Stajich J.E."/>
        </authorList>
    </citation>
    <scope>NUCLEOTIDE SEQUENCE</scope>
    <source>
        <strain evidence="1">Berkeley</strain>
    </source>
</reference>
<dbReference type="EMBL" id="QTSX02003552">
    <property type="protein sequence ID" value="KAJ9071112.1"/>
    <property type="molecule type" value="Genomic_DNA"/>
</dbReference>
<organism evidence="1 2">
    <name type="scientific">Entomophthora muscae</name>
    <dbReference type="NCBI Taxonomy" id="34485"/>
    <lineage>
        <taxon>Eukaryota</taxon>
        <taxon>Fungi</taxon>
        <taxon>Fungi incertae sedis</taxon>
        <taxon>Zoopagomycota</taxon>
        <taxon>Entomophthoromycotina</taxon>
        <taxon>Entomophthoromycetes</taxon>
        <taxon>Entomophthorales</taxon>
        <taxon>Entomophthoraceae</taxon>
        <taxon>Entomophthora</taxon>
    </lineage>
</organism>
<evidence type="ECO:0000313" key="1">
    <source>
        <dbReference type="EMBL" id="KAJ9071112.1"/>
    </source>
</evidence>
<name>A0ACC2T9A0_9FUNG</name>
<comment type="caution">
    <text evidence="1">The sequence shown here is derived from an EMBL/GenBank/DDBJ whole genome shotgun (WGS) entry which is preliminary data.</text>
</comment>